<keyword evidence="5" id="KW-1133">Transmembrane helix</keyword>
<dbReference type="SUPFAM" id="SSF48264">
    <property type="entry name" value="Cytochrome P450"/>
    <property type="match status" value="1"/>
</dbReference>
<feature type="transmembrane region" description="Helical" evidence="5">
    <location>
        <begin position="12"/>
        <end position="32"/>
    </location>
</feature>
<evidence type="ECO:0000313" key="6">
    <source>
        <dbReference type="EMBL" id="KAK3369632.1"/>
    </source>
</evidence>
<reference evidence="6" key="1">
    <citation type="journal article" date="2023" name="Mol. Phylogenet. Evol.">
        <title>Genome-scale phylogeny and comparative genomics of the fungal order Sordariales.</title>
        <authorList>
            <person name="Hensen N."/>
            <person name="Bonometti L."/>
            <person name="Westerberg I."/>
            <person name="Brannstrom I.O."/>
            <person name="Guillou S."/>
            <person name="Cros-Aarteil S."/>
            <person name="Calhoun S."/>
            <person name="Haridas S."/>
            <person name="Kuo A."/>
            <person name="Mondo S."/>
            <person name="Pangilinan J."/>
            <person name="Riley R."/>
            <person name="LaButti K."/>
            <person name="Andreopoulos B."/>
            <person name="Lipzen A."/>
            <person name="Chen C."/>
            <person name="Yan M."/>
            <person name="Daum C."/>
            <person name="Ng V."/>
            <person name="Clum A."/>
            <person name="Steindorff A."/>
            <person name="Ohm R.A."/>
            <person name="Martin F."/>
            <person name="Silar P."/>
            <person name="Natvig D.O."/>
            <person name="Lalanne C."/>
            <person name="Gautier V."/>
            <person name="Ament-Velasquez S.L."/>
            <person name="Kruys A."/>
            <person name="Hutchinson M.I."/>
            <person name="Powell A.J."/>
            <person name="Barry K."/>
            <person name="Miller A.N."/>
            <person name="Grigoriev I.V."/>
            <person name="Debuchy R."/>
            <person name="Gladieux P."/>
            <person name="Hiltunen Thoren M."/>
            <person name="Johannesson H."/>
        </authorList>
    </citation>
    <scope>NUCLEOTIDE SEQUENCE</scope>
    <source>
        <strain evidence="6">CBS 958.72</strain>
    </source>
</reference>
<evidence type="ECO:0000256" key="4">
    <source>
        <dbReference type="ARBA" id="ARBA00023004"/>
    </source>
</evidence>
<keyword evidence="2" id="KW-0349">Heme</keyword>
<evidence type="ECO:0000256" key="3">
    <source>
        <dbReference type="ARBA" id="ARBA00022723"/>
    </source>
</evidence>
<dbReference type="PANTHER" id="PTHR24305">
    <property type="entry name" value="CYTOCHROME P450"/>
    <property type="match status" value="1"/>
</dbReference>
<dbReference type="Gene3D" id="1.10.630.10">
    <property type="entry name" value="Cytochrome P450"/>
    <property type="match status" value="2"/>
</dbReference>
<dbReference type="GO" id="GO:0004497">
    <property type="term" value="F:monooxygenase activity"/>
    <property type="evidence" value="ECO:0007669"/>
    <property type="project" value="InterPro"/>
</dbReference>
<gene>
    <name evidence="6" type="ORF">B0T24DRAFT_681630</name>
</gene>
<name>A0AAE0K4T2_9PEZI</name>
<evidence type="ECO:0000256" key="1">
    <source>
        <dbReference type="ARBA" id="ARBA00010617"/>
    </source>
</evidence>
<dbReference type="GO" id="GO:0020037">
    <property type="term" value="F:heme binding"/>
    <property type="evidence" value="ECO:0007669"/>
    <property type="project" value="InterPro"/>
</dbReference>
<keyword evidence="5" id="KW-0472">Membrane</keyword>
<dbReference type="PANTHER" id="PTHR24305:SF166">
    <property type="entry name" value="CYTOCHROME P450 12A4, MITOCHONDRIAL-RELATED"/>
    <property type="match status" value="1"/>
</dbReference>
<proteinExistence type="inferred from homology"/>
<keyword evidence="3" id="KW-0479">Metal-binding</keyword>
<comment type="similarity">
    <text evidence="1">Belongs to the cytochrome P450 family.</text>
</comment>
<evidence type="ECO:0000313" key="7">
    <source>
        <dbReference type="Proteomes" id="UP001287356"/>
    </source>
</evidence>
<keyword evidence="7" id="KW-1185">Reference proteome</keyword>
<sequence length="382" mass="41766">MAGIVELALEHAAPAFLVAFTTVLAYAAVKGYRARRFFYRLRQQGMPMPPWNPILGYLLALPPIIKTLPGDTQQPDAFEALCKAHETDNSIIYVDMWPFADPMLVVGSPPLAAQVCSPELDLPKPPILRRFFSPLAGGENLFTANGAEWKRSRALFNPGFSAAYVLQRTAHVVAEARVYVDVLREHARRGAVFSLDDVTSAAWRIRRRPPPPVAWHVLDNEWNLLQAHPAALAQIRAEHDAVGGDQGSAPPVPAGLGHGLPGVSLVGAHGNRYPTAGTNIWVLHSAVQRNARYWAGAHGFRPERWLSSATSDSGDDTLALLEIKITLVLATREFDVRHTYDEWDALHPAAGVKHVNGERAYQTMAGGGHPADGYPCRVSLRA</sequence>
<evidence type="ECO:0000256" key="5">
    <source>
        <dbReference type="SAM" id="Phobius"/>
    </source>
</evidence>
<dbReference type="InterPro" id="IPR036396">
    <property type="entry name" value="Cyt_P450_sf"/>
</dbReference>
<dbReference type="InterPro" id="IPR050121">
    <property type="entry name" value="Cytochrome_P450_monoxygenase"/>
</dbReference>
<reference evidence="6" key="2">
    <citation type="submission" date="2023-06" db="EMBL/GenBank/DDBJ databases">
        <authorList>
            <consortium name="Lawrence Berkeley National Laboratory"/>
            <person name="Haridas S."/>
            <person name="Hensen N."/>
            <person name="Bonometti L."/>
            <person name="Westerberg I."/>
            <person name="Brannstrom I.O."/>
            <person name="Guillou S."/>
            <person name="Cros-Aarteil S."/>
            <person name="Calhoun S."/>
            <person name="Kuo A."/>
            <person name="Mondo S."/>
            <person name="Pangilinan J."/>
            <person name="Riley R."/>
            <person name="Labutti K."/>
            <person name="Andreopoulos B."/>
            <person name="Lipzen A."/>
            <person name="Chen C."/>
            <person name="Yanf M."/>
            <person name="Daum C."/>
            <person name="Ng V."/>
            <person name="Clum A."/>
            <person name="Steindorff A."/>
            <person name="Ohm R."/>
            <person name="Martin F."/>
            <person name="Silar P."/>
            <person name="Natvig D."/>
            <person name="Lalanne C."/>
            <person name="Gautier V."/>
            <person name="Ament-Velasquez S.L."/>
            <person name="Kruys A."/>
            <person name="Hutchinson M.I."/>
            <person name="Powell A.J."/>
            <person name="Barry K."/>
            <person name="Miller A.N."/>
            <person name="Grigoriev I.V."/>
            <person name="Debuchy R."/>
            <person name="Gladieux P."/>
            <person name="Thoren M.H."/>
            <person name="Johannesson H."/>
        </authorList>
    </citation>
    <scope>NUCLEOTIDE SEQUENCE</scope>
    <source>
        <strain evidence="6">CBS 958.72</strain>
    </source>
</reference>
<accession>A0AAE0K4T2</accession>
<organism evidence="6 7">
    <name type="scientific">Lasiosphaeria ovina</name>
    <dbReference type="NCBI Taxonomy" id="92902"/>
    <lineage>
        <taxon>Eukaryota</taxon>
        <taxon>Fungi</taxon>
        <taxon>Dikarya</taxon>
        <taxon>Ascomycota</taxon>
        <taxon>Pezizomycotina</taxon>
        <taxon>Sordariomycetes</taxon>
        <taxon>Sordariomycetidae</taxon>
        <taxon>Sordariales</taxon>
        <taxon>Lasiosphaeriaceae</taxon>
        <taxon>Lasiosphaeria</taxon>
    </lineage>
</organism>
<dbReference type="GO" id="GO:0005506">
    <property type="term" value="F:iron ion binding"/>
    <property type="evidence" value="ECO:0007669"/>
    <property type="project" value="InterPro"/>
</dbReference>
<evidence type="ECO:0000256" key="2">
    <source>
        <dbReference type="ARBA" id="ARBA00022617"/>
    </source>
</evidence>
<comment type="caution">
    <text evidence="6">The sequence shown here is derived from an EMBL/GenBank/DDBJ whole genome shotgun (WGS) entry which is preliminary data.</text>
</comment>
<dbReference type="Pfam" id="PF00067">
    <property type="entry name" value="p450"/>
    <property type="match status" value="1"/>
</dbReference>
<protein>
    <submittedName>
        <fullName evidence="6">Cytochrome P450</fullName>
    </submittedName>
</protein>
<dbReference type="InterPro" id="IPR001128">
    <property type="entry name" value="Cyt_P450"/>
</dbReference>
<dbReference type="GO" id="GO:0016705">
    <property type="term" value="F:oxidoreductase activity, acting on paired donors, with incorporation or reduction of molecular oxygen"/>
    <property type="evidence" value="ECO:0007669"/>
    <property type="project" value="InterPro"/>
</dbReference>
<dbReference type="EMBL" id="JAULSN010000006">
    <property type="protein sequence ID" value="KAK3369632.1"/>
    <property type="molecule type" value="Genomic_DNA"/>
</dbReference>
<dbReference type="Proteomes" id="UP001287356">
    <property type="component" value="Unassembled WGS sequence"/>
</dbReference>
<keyword evidence="5" id="KW-0812">Transmembrane</keyword>
<dbReference type="AlphaFoldDB" id="A0AAE0K4T2"/>
<keyword evidence="4" id="KW-0408">Iron</keyword>